<comment type="similarity">
    <text evidence="2">Belongs to the cerato-platanin family.</text>
</comment>
<feature type="compositionally biased region" description="Basic residues" evidence="4">
    <location>
        <begin position="79"/>
        <end position="91"/>
    </location>
</feature>
<organism evidence="5 6">
    <name type="scientific">Tieghemiomyces parasiticus</name>
    <dbReference type="NCBI Taxonomy" id="78921"/>
    <lineage>
        <taxon>Eukaryota</taxon>
        <taxon>Fungi</taxon>
        <taxon>Fungi incertae sedis</taxon>
        <taxon>Zoopagomycota</taxon>
        <taxon>Kickxellomycotina</taxon>
        <taxon>Dimargaritomycetes</taxon>
        <taxon>Dimargaritales</taxon>
        <taxon>Dimargaritaceae</taxon>
        <taxon>Tieghemiomyces</taxon>
    </lineage>
</organism>
<dbReference type="Gene3D" id="2.40.40.10">
    <property type="entry name" value="RlpA-like domain"/>
    <property type="match status" value="1"/>
</dbReference>
<evidence type="ECO:0000256" key="1">
    <source>
        <dbReference type="ARBA" id="ARBA00004613"/>
    </source>
</evidence>
<accession>A0A9W8AFH8</accession>
<keyword evidence="3" id="KW-0964">Secreted</keyword>
<dbReference type="AlphaFoldDB" id="A0A9W8AFH8"/>
<protein>
    <submittedName>
        <fullName evidence="5">Uncharacterized protein</fullName>
    </submittedName>
</protein>
<evidence type="ECO:0000313" key="6">
    <source>
        <dbReference type="Proteomes" id="UP001150569"/>
    </source>
</evidence>
<dbReference type="SUPFAM" id="SSF50685">
    <property type="entry name" value="Barwin-like endoglucanases"/>
    <property type="match status" value="1"/>
</dbReference>
<dbReference type="OrthoDB" id="5561496at2759"/>
<dbReference type="EMBL" id="JANBPT010000232">
    <property type="protein sequence ID" value="KAJ1925243.1"/>
    <property type="molecule type" value="Genomic_DNA"/>
</dbReference>
<keyword evidence="6" id="KW-1185">Reference proteome</keyword>
<reference evidence="5" key="1">
    <citation type="submission" date="2022-07" db="EMBL/GenBank/DDBJ databases">
        <title>Phylogenomic reconstructions and comparative analyses of Kickxellomycotina fungi.</title>
        <authorList>
            <person name="Reynolds N.K."/>
            <person name="Stajich J.E."/>
            <person name="Barry K."/>
            <person name="Grigoriev I.V."/>
            <person name="Crous P."/>
            <person name="Smith M.E."/>
        </authorList>
    </citation>
    <scope>NUCLEOTIDE SEQUENCE</scope>
    <source>
        <strain evidence="5">RSA 861</strain>
    </source>
</reference>
<dbReference type="GO" id="GO:0005576">
    <property type="term" value="C:extracellular region"/>
    <property type="evidence" value="ECO:0007669"/>
    <property type="project" value="UniProtKB-SubCell"/>
</dbReference>
<comment type="caution">
    <text evidence="5">The sequence shown here is derived from an EMBL/GenBank/DDBJ whole genome shotgun (WGS) entry which is preliminary data.</text>
</comment>
<comment type="subcellular location">
    <subcellularLocation>
        <location evidence="1">Secreted</location>
    </subcellularLocation>
</comment>
<name>A0A9W8AFH8_9FUNG</name>
<sequence>MSTSMCGACIQVTSQNSSGKSVYVMAIDQGGVQLDVSTAAFKELFGSELGQFPAKWKEVDSSHCSGILRGGSSNNTGKGKSRKPKKNLKSE</sequence>
<dbReference type="Pfam" id="PF07249">
    <property type="entry name" value="Cerato-platanin"/>
    <property type="match status" value="1"/>
</dbReference>
<feature type="region of interest" description="Disordered" evidence="4">
    <location>
        <begin position="66"/>
        <end position="91"/>
    </location>
</feature>
<evidence type="ECO:0000256" key="3">
    <source>
        <dbReference type="ARBA" id="ARBA00022525"/>
    </source>
</evidence>
<proteinExistence type="inferred from homology"/>
<dbReference type="Proteomes" id="UP001150569">
    <property type="component" value="Unassembled WGS sequence"/>
</dbReference>
<evidence type="ECO:0000313" key="5">
    <source>
        <dbReference type="EMBL" id="KAJ1925243.1"/>
    </source>
</evidence>
<evidence type="ECO:0000256" key="4">
    <source>
        <dbReference type="SAM" id="MobiDB-lite"/>
    </source>
</evidence>
<gene>
    <name evidence="5" type="ORF">IWQ60_004679</name>
</gene>
<evidence type="ECO:0000256" key="2">
    <source>
        <dbReference type="ARBA" id="ARBA00010421"/>
    </source>
</evidence>
<dbReference type="InterPro" id="IPR010829">
    <property type="entry name" value="Cerato-platanin"/>
</dbReference>
<dbReference type="InterPro" id="IPR036908">
    <property type="entry name" value="RlpA-like_sf"/>
</dbReference>